<evidence type="ECO:0008006" key="3">
    <source>
        <dbReference type="Google" id="ProtNLM"/>
    </source>
</evidence>
<dbReference type="InterPro" id="IPR036116">
    <property type="entry name" value="FN3_sf"/>
</dbReference>
<sequence length="329" mass="36670">MKKGLFLLSCVFILTQGCSKDSDESNDDGSANECGVVSLSSVVQNGNELVFNYQTQNSFNYFQIGYDQTTNVSNQDVNSDFFFLNEGFTTTNVSTATIIDESLYFYAENNQTLSFFIRAQCSNGNLTKWQGPIVLSIEEYCQEPYDFVVESGTAYWDTYYNDTDASYFQIEYGNQGFQIGSGELATTNSESFSDASLVSGNTYDFYVRSYCNNNLGFSNWVGPVSYFAEYDQNLCNPPSNITTEIERNGSGQAVGAVFRWSYNGERNFEHVVVGNNQPASSGSVNVSDNAGWPFYNLAQNTNYDFYIRAVCLDGSRTEWVGPIDINIGS</sequence>
<reference evidence="2" key="1">
    <citation type="submission" date="2016-10" db="EMBL/GenBank/DDBJ databases">
        <authorList>
            <person name="Varghese N."/>
            <person name="Submissions S."/>
        </authorList>
    </citation>
    <scope>NUCLEOTIDE SEQUENCE [LARGE SCALE GENOMIC DNA]</scope>
    <source>
        <strain evidence="2">DSM 23925</strain>
    </source>
</reference>
<evidence type="ECO:0000313" key="1">
    <source>
        <dbReference type="EMBL" id="SFN88577.1"/>
    </source>
</evidence>
<keyword evidence="2" id="KW-1185">Reference proteome</keyword>
<name>A0A1I5CNR5_9FLAO</name>
<dbReference type="Proteomes" id="UP000198705">
    <property type="component" value="Unassembled WGS sequence"/>
</dbReference>
<gene>
    <name evidence="1" type="ORF">SAMN04487989_105191</name>
</gene>
<dbReference type="AlphaFoldDB" id="A0A1I5CNR5"/>
<dbReference type="PROSITE" id="PS51257">
    <property type="entry name" value="PROKAR_LIPOPROTEIN"/>
    <property type="match status" value="1"/>
</dbReference>
<dbReference type="OrthoDB" id="1233892at2"/>
<evidence type="ECO:0000313" key="2">
    <source>
        <dbReference type="Proteomes" id="UP000198705"/>
    </source>
</evidence>
<protein>
    <recommendedName>
        <fullName evidence="3">Fibronectin type-III domain-containing protein</fullName>
    </recommendedName>
</protein>
<dbReference type="EMBL" id="FOVN01000005">
    <property type="protein sequence ID" value="SFN88577.1"/>
    <property type="molecule type" value="Genomic_DNA"/>
</dbReference>
<organism evidence="1 2">
    <name type="scientific">Bizionia echini</name>
    <dbReference type="NCBI Taxonomy" id="649333"/>
    <lineage>
        <taxon>Bacteria</taxon>
        <taxon>Pseudomonadati</taxon>
        <taxon>Bacteroidota</taxon>
        <taxon>Flavobacteriia</taxon>
        <taxon>Flavobacteriales</taxon>
        <taxon>Flavobacteriaceae</taxon>
        <taxon>Bizionia</taxon>
    </lineage>
</organism>
<dbReference type="RefSeq" id="WP_092209032.1">
    <property type="nucleotide sequence ID" value="NZ_FOVN01000005.1"/>
</dbReference>
<proteinExistence type="predicted"/>
<dbReference type="STRING" id="649333.SAMN04487989_105191"/>
<accession>A0A1I5CNR5</accession>
<dbReference type="SUPFAM" id="SSF49265">
    <property type="entry name" value="Fibronectin type III"/>
    <property type="match status" value="1"/>
</dbReference>